<protein>
    <submittedName>
        <fullName evidence="1">Uncharacterized protein</fullName>
    </submittedName>
</protein>
<organism evidence="1 2">
    <name type="scientific">Cichlidogyrus casuarinus</name>
    <dbReference type="NCBI Taxonomy" id="1844966"/>
    <lineage>
        <taxon>Eukaryota</taxon>
        <taxon>Metazoa</taxon>
        <taxon>Spiralia</taxon>
        <taxon>Lophotrochozoa</taxon>
        <taxon>Platyhelminthes</taxon>
        <taxon>Monogenea</taxon>
        <taxon>Monopisthocotylea</taxon>
        <taxon>Dactylogyridea</taxon>
        <taxon>Ancyrocephalidae</taxon>
        <taxon>Cichlidogyrus</taxon>
    </lineage>
</organism>
<gene>
    <name evidence="1" type="ORF">Ciccas_013389</name>
</gene>
<comment type="caution">
    <text evidence="1">The sequence shown here is derived from an EMBL/GenBank/DDBJ whole genome shotgun (WGS) entry which is preliminary data.</text>
</comment>
<dbReference type="EMBL" id="JBJKFK010005911">
    <property type="protein sequence ID" value="KAL3308083.1"/>
    <property type="molecule type" value="Genomic_DNA"/>
</dbReference>
<evidence type="ECO:0000313" key="1">
    <source>
        <dbReference type="EMBL" id="KAL3308083.1"/>
    </source>
</evidence>
<name>A0ABD2PLY4_9PLAT</name>
<dbReference type="Proteomes" id="UP001626550">
    <property type="component" value="Unassembled WGS sequence"/>
</dbReference>
<dbReference type="AlphaFoldDB" id="A0ABD2PLY4"/>
<proteinExistence type="predicted"/>
<evidence type="ECO:0000313" key="2">
    <source>
        <dbReference type="Proteomes" id="UP001626550"/>
    </source>
</evidence>
<sequence length="79" mass="8642">MSKNHVEKYSLYDAAVVIHQRSDCSRVAKYLVVVGQSSKMLIYNTRSGKKVRQVAVCKNGIHALKCCVNESGTLVAVAS</sequence>
<keyword evidence="2" id="KW-1185">Reference proteome</keyword>
<accession>A0ABD2PLY4</accession>
<reference evidence="1 2" key="1">
    <citation type="submission" date="2024-11" db="EMBL/GenBank/DDBJ databases">
        <title>Adaptive evolution of stress response genes in parasites aligns with host niche diversity.</title>
        <authorList>
            <person name="Hahn C."/>
            <person name="Resl P."/>
        </authorList>
    </citation>
    <scope>NUCLEOTIDE SEQUENCE [LARGE SCALE GENOMIC DNA]</scope>
    <source>
        <strain evidence="1">EGGRZ-B1_66</strain>
        <tissue evidence="1">Body</tissue>
    </source>
</reference>